<feature type="compositionally biased region" description="Polar residues" evidence="1">
    <location>
        <begin position="28"/>
        <end position="49"/>
    </location>
</feature>
<dbReference type="Proteomes" id="UP000247459">
    <property type="component" value="Unassembled WGS sequence"/>
</dbReference>
<evidence type="ECO:0000256" key="2">
    <source>
        <dbReference type="SAM" id="SignalP"/>
    </source>
</evidence>
<organism evidence="3 4">
    <name type="scientific">Paenibacillus illinoisensis</name>
    <dbReference type="NCBI Taxonomy" id="59845"/>
    <lineage>
        <taxon>Bacteria</taxon>
        <taxon>Bacillati</taxon>
        <taxon>Bacillota</taxon>
        <taxon>Bacilli</taxon>
        <taxon>Bacillales</taxon>
        <taxon>Paenibacillaceae</taxon>
        <taxon>Paenibacillus</taxon>
    </lineage>
</organism>
<comment type="caution">
    <text evidence="3">The sequence shown here is derived from an EMBL/GenBank/DDBJ whole genome shotgun (WGS) entry which is preliminary data.</text>
</comment>
<sequence>MNKTKMIFLISTMLLMFLISACGNKFSSSPAESNTNTSNETKQDNNQVTDKGKENTEENAETSNGIQGTTENEILIIIDQTEKPTTGNSFDFSIKKAPKGYSLTEMHWLSKQSEIKNTVQEAIEHGQNGEDGFYISGNGQYSGFIYSDNMKGEQGQVVFYFGDEEGNELTWKKYLTLSGSADEE</sequence>
<dbReference type="EMBL" id="PRLG01000034">
    <property type="protein sequence ID" value="PYY25665.1"/>
    <property type="molecule type" value="Genomic_DNA"/>
</dbReference>
<feature type="region of interest" description="Disordered" evidence="1">
    <location>
        <begin position="28"/>
        <end position="72"/>
    </location>
</feature>
<gene>
    <name evidence="3" type="ORF">PIL02S_06467</name>
</gene>
<keyword evidence="2" id="KW-0732">Signal</keyword>
<dbReference type="PROSITE" id="PS51257">
    <property type="entry name" value="PROKAR_LIPOPROTEIN"/>
    <property type="match status" value="1"/>
</dbReference>
<evidence type="ECO:0008006" key="5">
    <source>
        <dbReference type="Google" id="ProtNLM"/>
    </source>
</evidence>
<dbReference type="OrthoDB" id="2610068at2"/>
<evidence type="ECO:0000313" key="3">
    <source>
        <dbReference type="EMBL" id="PYY25665.1"/>
    </source>
</evidence>
<evidence type="ECO:0000256" key="1">
    <source>
        <dbReference type="SAM" id="MobiDB-lite"/>
    </source>
</evidence>
<name>A0A2W0CBE9_9BACL</name>
<feature type="signal peptide" evidence="2">
    <location>
        <begin position="1"/>
        <end position="21"/>
    </location>
</feature>
<dbReference type="AlphaFoldDB" id="A0A2W0CBE9"/>
<feature type="compositionally biased region" description="Polar residues" evidence="1">
    <location>
        <begin position="61"/>
        <end position="72"/>
    </location>
</feature>
<dbReference type="RefSeq" id="WP_110822821.1">
    <property type="nucleotide sequence ID" value="NZ_PRLG01000034.1"/>
</dbReference>
<accession>A0A2W0CBE9</accession>
<proteinExistence type="predicted"/>
<feature type="chain" id="PRO_5039649858" description="Lipoprotein" evidence="2">
    <location>
        <begin position="22"/>
        <end position="184"/>
    </location>
</feature>
<evidence type="ECO:0000313" key="4">
    <source>
        <dbReference type="Proteomes" id="UP000247459"/>
    </source>
</evidence>
<protein>
    <recommendedName>
        <fullName evidence="5">Lipoprotein</fullName>
    </recommendedName>
</protein>
<reference evidence="3 4" key="1">
    <citation type="submission" date="2018-01" db="EMBL/GenBank/DDBJ databases">
        <title>Genome sequence of the PGP bacterium Paenibacillus illinoisensis E3.</title>
        <authorList>
            <person name="Rolli E."/>
            <person name="Marasco R."/>
            <person name="Bessem C."/>
            <person name="Michoud G."/>
            <person name="Gaiarsa S."/>
            <person name="Borin S."/>
            <person name="Daffonchio D."/>
        </authorList>
    </citation>
    <scope>NUCLEOTIDE SEQUENCE [LARGE SCALE GENOMIC DNA]</scope>
    <source>
        <strain evidence="3 4">E3</strain>
    </source>
</reference>